<feature type="compositionally biased region" description="Gly residues" evidence="4">
    <location>
        <begin position="10"/>
        <end position="20"/>
    </location>
</feature>
<dbReference type="GO" id="GO:0030015">
    <property type="term" value="C:CCR4-NOT core complex"/>
    <property type="evidence" value="ECO:0007669"/>
    <property type="project" value="InterPro"/>
</dbReference>
<feature type="compositionally biased region" description="Polar residues" evidence="4">
    <location>
        <begin position="97"/>
        <end position="120"/>
    </location>
</feature>
<dbReference type="EMBL" id="MU001688">
    <property type="protein sequence ID" value="KAF2455092.1"/>
    <property type="molecule type" value="Genomic_DNA"/>
</dbReference>
<dbReference type="GO" id="GO:0006355">
    <property type="term" value="P:regulation of DNA-templated transcription"/>
    <property type="evidence" value="ECO:0007669"/>
    <property type="project" value="InterPro"/>
</dbReference>
<name>A0A6A6NUI1_9PEZI</name>
<dbReference type="PANTHER" id="PTHR23326">
    <property type="entry name" value="CCR4 NOT-RELATED"/>
    <property type="match status" value="1"/>
</dbReference>
<evidence type="ECO:0000256" key="3">
    <source>
        <dbReference type="ARBA" id="ARBA00023163"/>
    </source>
</evidence>
<keyword evidence="2" id="KW-0805">Transcription regulation</keyword>
<protein>
    <recommendedName>
        <fullName evidence="5">NOT2/NOT3/NOT5 C-terminal domain-containing protein</fullName>
    </recommendedName>
</protein>
<evidence type="ECO:0000256" key="2">
    <source>
        <dbReference type="ARBA" id="ARBA00023015"/>
    </source>
</evidence>
<dbReference type="AlphaFoldDB" id="A0A6A6NUI1"/>
<dbReference type="InterPro" id="IPR038635">
    <property type="entry name" value="CCR4-NOT_su2/3/5_C_sf"/>
</dbReference>
<dbReference type="InterPro" id="IPR040168">
    <property type="entry name" value="Not2/3/5"/>
</dbReference>
<feature type="compositionally biased region" description="Polar residues" evidence="4">
    <location>
        <begin position="57"/>
        <end position="69"/>
    </location>
</feature>
<sequence>MIQSAAYGGNVNGAGFGGTVQGSSLGDRMSAAGGDPMRGNQPPMQDSDRSRVLRNLGASSFPGNQSSQLGFRGGFQDAQQPQQQQPPIGQPTPQPHMDQNFSSGDVDSITSAHPESRRLSQMSELDRFGLAGLLAMIPGDSHDHSSLAVGQDLTVLGLDLNRPDNSPLYPTFGTPFVEPGGGRPVIPEFTLPPAYTVNNVPPLHTKITSFADETLFAIFYQFPRDVIQEVAAQELYNRDWRWHKELRQWMMKDNSIAQPIRVSEKQERGLYIFFDVNNWRRERV</sequence>
<keyword evidence="7" id="KW-1185">Reference proteome</keyword>
<dbReference type="GO" id="GO:0000289">
    <property type="term" value="P:nuclear-transcribed mRNA poly(A) tail shortening"/>
    <property type="evidence" value="ECO:0007669"/>
    <property type="project" value="UniProtKB-ARBA"/>
</dbReference>
<proteinExistence type="inferred from homology"/>
<gene>
    <name evidence="6" type="ORF">BDY21DRAFT_351192</name>
</gene>
<evidence type="ECO:0000256" key="1">
    <source>
        <dbReference type="ARBA" id="ARBA00007682"/>
    </source>
</evidence>
<evidence type="ECO:0000313" key="6">
    <source>
        <dbReference type="EMBL" id="KAF2455092.1"/>
    </source>
</evidence>
<dbReference type="Gene3D" id="2.30.30.1020">
    <property type="entry name" value="CCR4-NOT complex subunit 2/3/5, C-terminal domain"/>
    <property type="match status" value="1"/>
</dbReference>
<organism evidence="6 7">
    <name type="scientific">Lineolata rhizophorae</name>
    <dbReference type="NCBI Taxonomy" id="578093"/>
    <lineage>
        <taxon>Eukaryota</taxon>
        <taxon>Fungi</taxon>
        <taxon>Dikarya</taxon>
        <taxon>Ascomycota</taxon>
        <taxon>Pezizomycotina</taxon>
        <taxon>Dothideomycetes</taxon>
        <taxon>Dothideomycetes incertae sedis</taxon>
        <taxon>Lineolatales</taxon>
        <taxon>Lineolataceae</taxon>
        <taxon>Lineolata</taxon>
    </lineage>
</organism>
<reference evidence="6" key="1">
    <citation type="journal article" date="2020" name="Stud. Mycol.">
        <title>101 Dothideomycetes genomes: a test case for predicting lifestyles and emergence of pathogens.</title>
        <authorList>
            <person name="Haridas S."/>
            <person name="Albert R."/>
            <person name="Binder M."/>
            <person name="Bloem J."/>
            <person name="Labutti K."/>
            <person name="Salamov A."/>
            <person name="Andreopoulos B."/>
            <person name="Baker S."/>
            <person name="Barry K."/>
            <person name="Bills G."/>
            <person name="Bluhm B."/>
            <person name="Cannon C."/>
            <person name="Castanera R."/>
            <person name="Culley D."/>
            <person name="Daum C."/>
            <person name="Ezra D."/>
            <person name="Gonzalez J."/>
            <person name="Henrissat B."/>
            <person name="Kuo A."/>
            <person name="Liang C."/>
            <person name="Lipzen A."/>
            <person name="Lutzoni F."/>
            <person name="Magnuson J."/>
            <person name="Mondo S."/>
            <person name="Nolan M."/>
            <person name="Ohm R."/>
            <person name="Pangilinan J."/>
            <person name="Park H.-J."/>
            <person name="Ramirez L."/>
            <person name="Alfaro M."/>
            <person name="Sun H."/>
            <person name="Tritt A."/>
            <person name="Yoshinaga Y."/>
            <person name="Zwiers L.-H."/>
            <person name="Turgeon B."/>
            <person name="Goodwin S."/>
            <person name="Spatafora J."/>
            <person name="Crous P."/>
            <person name="Grigoriev I."/>
        </authorList>
    </citation>
    <scope>NUCLEOTIDE SEQUENCE</scope>
    <source>
        <strain evidence="6">ATCC 16933</strain>
    </source>
</reference>
<dbReference type="OrthoDB" id="25391at2759"/>
<feature type="compositionally biased region" description="Low complexity" evidence="4">
    <location>
        <begin position="76"/>
        <end position="87"/>
    </location>
</feature>
<evidence type="ECO:0000259" key="5">
    <source>
        <dbReference type="Pfam" id="PF04153"/>
    </source>
</evidence>
<dbReference type="InterPro" id="IPR007282">
    <property type="entry name" value="NOT2/3/5_C"/>
</dbReference>
<dbReference type="Proteomes" id="UP000799766">
    <property type="component" value="Unassembled WGS sequence"/>
</dbReference>
<evidence type="ECO:0000313" key="7">
    <source>
        <dbReference type="Proteomes" id="UP000799766"/>
    </source>
</evidence>
<feature type="region of interest" description="Disordered" evidence="4">
    <location>
        <begin position="1"/>
        <end position="120"/>
    </location>
</feature>
<feature type="domain" description="NOT2/NOT3/NOT5 C-terminal" evidence="5">
    <location>
        <begin position="171"/>
        <end position="283"/>
    </location>
</feature>
<comment type="similarity">
    <text evidence="1">Belongs to the CNOT2/3/5 family.</text>
</comment>
<evidence type="ECO:0000256" key="4">
    <source>
        <dbReference type="SAM" id="MobiDB-lite"/>
    </source>
</evidence>
<keyword evidence="3" id="KW-0804">Transcription</keyword>
<accession>A0A6A6NUI1</accession>
<dbReference type="Pfam" id="PF04153">
    <property type="entry name" value="NOT2_3_5_C"/>
    <property type="match status" value="1"/>
</dbReference>